<comment type="subcellular location">
    <subcellularLocation>
        <location evidence="1">Secreted</location>
    </subcellularLocation>
</comment>
<dbReference type="Gene3D" id="3.40.50.1820">
    <property type="entry name" value="alpha/beta hydrolase"/>
    <property type="match status" value="1"/>
</dbReference>
<evidence type="ECO:0000256" key="8">
    <source>
        <dbReference type="SAM" id="SignalP"/>
    </source>
</evidence>
<evidence type="ECO:0000313" key="10">
    <source>
        <dbReference type="Proteomes" id="UP000195772"/>
    </source>
</evidence>
<evidence type="ECO:0000256" key="6">
    <source>
        <dbReference type="ARBA" id="ARBA00023277"/>
    </source>
</evidence>
<dbReference type="GO" id="GO:0030600">
    <property type="term" value="F:feruloyl esterase activity"/>
    <property type="evidence" value="ECO:0007669"/>
    <property type="project" value="InterPro"/>
</dbReference>
<comment type="caution">
    <text evidence="9">The sequence shown here is derived from an EMBL/GenBank/DDBJ whole genome shotgun (WGS) entry which is preliminary data.</text>
</comment>
<dbReference type="InterPro" id="IPR043595">
    <property type="entry name" value="FaeB/C/D"/>
</dbReference>
<name>A0A1Y3QRR2_9BACT</name>
<dbReference type="Proteomes" id="UP000195772">
    <property type="component" value="Unassembled WGS sequence"/>
</dbReference>
<dbReference type="InterPro" id="IPR010126">
    <property type="entry name" value="Esterase_phb"/>
</dbReference>
<dbReference type="OrthoDB" id="9764953at2"/>
<keyword evidence="2" id="KW-0964">Secreted</keyword>
<dbReference type="InterPro" id="IPR029058">
    <property type="entry name" value="AB_hydrolase_fold"/>
</dbReference>
<evidence type="ECO:0000256" key="3">
    <source>
        <dbReference type="ARBA" id="ARBA00022651"/>
    </source>
</evidence>
<dbReference type="SUPFAM" id="SSF53474">
    <property type="entry name" value="alpha/beta-Hydrolases"/>
    <property type="match status" value="1"/>
</dbReference>
<accession>A0A1Y3QRR2</accession>
<organism evidence="9 10">
    <name type="scientific">Alistipes onderdonkii</name>
    <dbReference type="NCBI Taxonomy" id="328813"/>
    <lineage>
        <taxon>Bacteria</taxon>
        <taxon>Pseudomonadati</taxon>
        <taxon>Bacteroidota</taxon>
        <taxon>Bacteroidia</taxon>
        <taxon>Bacteroidales</taxon>
        <taxon>Rikenellaceae</taxon>
        <taxon>Alistipes</taxon>
    </lineage>
</organism>
<protein>
    <submittedName>
        <fullName evidence="9">Esterase</fullName>
    </submittedName>
</protein>
<gene>
    <name evidence="9" type="ORF">B5G41_11740</name>
</gene>
<dbReference type="RefSeq" id="WP_087403097.1">
    <property type="nucleotide sequence ID" value="NZ_BAAFKZ010000007.1"/>
</dbReference>
<sequence length="298" mass="32545">MKYLSNPSVVKGLFTALLLLAASVARPQSANPDTPSYTMRSGGIERSYKLHLPQGLPQGAPLVVVLHGYGGNNDPGRFGLNAAADRHGFAVCYPQGAKDGRGKTCWNAGYPFQADMAVDDVKFIAQLVRHLQKRHGLSRRNVFCTGMSNGGEMCYQLAAQRPRLFAAVAPVSGLMLEWLYKADDSTHPVPLFEIHGTADRTSAWEGDLDNKGGWGAYVAVPMAVHYWAAKNKCTGMQTDTIPGRTPENGRKVIAHRFTGGTGGSEVWLYEIVGGKHSWGEQDIDTGEELWKFFSKFVK</sequence>
<dbReference type="EMBL" id="NFHB01000008">
    <property type="protein sequence ID" value="OUN02342.1"/>
    <property type="molecule type" value="Genomic_DNA"/>
</dbReference>
<proteinExistence type="predicted"/>
<keyword evidence="7" id="KW-0624">Polysaccharide degradation</keyword>
<dbReference type="AlphaFoldDB" id="A0A1Y3QRR2"/>
<feature type="chain" id="PRO_5012305540" evidence="8">
    <location>
        <begin position="31"/>
        <end position="298"/>
    </location>
</feature>
<feature type="signal peptide" evidence="8">
    <location>
        <begin position="1"/>
        <end position="30"/>
    </location>
</feature>
<keyword evidence="6" id="KW-0119">Carbohydrate metabolism</keyword>
<dbReference type="PANTHER" id="PTHR38050">
    <property type="match status" value="1"/>
</dbReference>
<evidence type="ECO:0000256" key="4">
    <source>
        <dbReference type="ARBA" id="ARBA00022729"/>
    </source>
</evidence>
<dbReference type="eggNOG" id="COG3509">
    <property type="taxonomic scope" value="Bacteria"/>
</dbReference>
<evidence type="ECO:0000256" key="7">
    <source>
        <dbReference type="ARBA" id="ARBA00023326"/>
    </source>
</evidence>
<keyword evidence="4 8" id="KW-0732">Signal</keyword>
<evidence type="ECO:0000313" key="9">
    <source>
        <dbReference type="EMBL" id="OUN02342.1"/>
    </source>
</evidence>
<dbReference type="GO" id="GO:0005576">
    <property type="term" value="C:extracellular region"/>
    <property type="evidence" value="ECO:0007669"/>
    <property type="project" value="UniProtKB-SubCell"/>
</dbReference>
<evidence type="ECO:0000256" key="1">
    <source>
        <dbReference type="ARBA" id="ARBA00004613"/>
    </source>
</evidence>
<evidence type="ECO:0000256" key="5">
    <source>
        <dbReference type="ARBA" id="ARBA00022801"/>
    </source>
</evidence>
<dbReference type="Pfam" id="PF10503">
    <property type="entry name" value="Esterase_PHB"/>
    <property type="match status" value="1"/>
</dbReference>
<dbReference type="GO" id="GO:0045493">
    <property type="term" value="P:xylan catabolic process"/>
    <property type="evidence" value="ECO:0007669"/>
    <property type="project" value="UniProtKB-KW"/>
</dbReference>
<evidence type="ECO:0000256" key="2">
    <source>
        <dbReference type="ARBA" id="ARBA00022525"/>
    </source>
</evidence>
<reference evidence="10" key="1">
    <citation type="submission" date="2017-04" db="EMBL/GenBank/DDBJ databases">
        <title>Function of individual gut microbiota members based on whole genome sequencing of pure cultures obtained from chicken caecum.</title>
        <authorList>
            <person name="Medvecky M."/>
            <person name="Cejkova D."/>
            <person name="Polansky O."/>
            <person name="Karasova D."/>
            <person name="Kubasova T."/>
            <person name="Cizek A."/>
            <person name="Rychlik I."/>
        </authorList>
    </citation>
    <scope>NUCLEOTIDE SEQUENCE [LARGE SCALE GENOMIC DNA]</scope>
    <source>
        <strain evidence="10">An90</strain>
    </source>
</reference>
<keyword evidence="5" id="KW-0378">Hydrolase</keyword>
<dbReference type="PANTHER" id="PTHR38050:SF2">
    <property type="entry name" value="FERULOYL ESTERASE C-RELATED"/>
    <property type="match status" value="1"/>
</dbReference>
<keyword evidence="3" id="KW-0858">Xylan degradation</keyword>